<name>A0A426Y1C8_ENSVE</name>
<dbReference type="EMBL" id="AMZH03015737">
    <property type="protein sequence ID" value="RRT45587.1"/>
    <property type="molecule type" value="Genomic_DNA"/>
</dbReference>
<accession>A0A426Y1C8</accession>
<reference evidence="2 3" key="1">
    <citation type="journal article" date="2014" name="Agronomy (Basel)">
        <title>A Draft Genome Sequence for Ensete ventricosum, the Drought-Tolerant Tree Against Hunger.</title>
        <authorList>
            <person name="Harrison J."/>
            <person name="Moore K.A."/>
            <person name="Paszkiewicz K."/>
            <person name="Jones T."/>
            <person name="Grant M."/>
            <person name="Ambacheew D."/>
            <person name="Muzemil S."/>
            <person name="Studholme D.J."/>
        </authorList>
    </citation>
    <scope>NUCLEOTIDE SEQUENCE [LARGE SCALE GENOMIC DNA]</scope>
</reference>
<comment type="caution">
    <text evidence="2">The sequence shown here is derived from an EMBL/GenBank/DDBJ whole genome shotgun (WGS) entry which is preliminary data.</text>
</comment>
<evidence type="ECO:0000256" key="1">
    <source>
        <dbReference type="SAM" id="MobiDB-lite"/>
    </source>
</evidence>
<gene>
    <name evidence="2" type="ORF">B296_00047297</name>
</gene>
<evidence type="ECO:0000313" key="2">
    <source>
        <dbReference type="EMBL" id="RRT45587.1"/>
    </source>
</evidence>
<feature type="compositionally biased region" description="Basic and acidic residues" evidence="1">
    <location>
        <begin position="92"/>
        <end position="116"/>
    </location>
</feature>
<feature type="region of interest" description="Disordered" evidence="1">
    <location>
        <begin position="91"/>
        <end position="144"/>
    </location>
</feature>
<feature type="compositionally biased region" description="Basic and acidic residues" evidence="1">
    <location>
        <begin position="129"/>
        <end position="144"/>
    </location>
</feature>
<sequence length="268" mass="28676">MCTPCFVSTASSPAPANEPAITSNTVSALSTVGWSHDWLLTAIQAHLDLVLVVALQDGTERAVQEREEDGVDGGRLLVLALHQQELCLQRHSPTDHINTKADPRSGDLPEGAHGEDVEALAVGGGGADEGPRHEAGARAASEDDVVRDAGEDGLPIDHQIPVADRDPGSHRHLKAESCFFLMEEALFAPDQHVRCAFMDGEERWEARGTASYHLTRAGGRTSGDAWPCSPADIFSALPCESTRRNSGCTAASCHGAAHMHCPRRRRRG</sequence>
<dbReference type="Proteomes" id="UP000287651">
    <property type="component" value="Unassembled WGS sequence"/>
</dbReference>
<dbReference type="AlphaFoldDB" id="A0A426Y1C8"/>
<evidence type="ECO:0000313" key="3">
    <source>
        <dbReference type="Proteomes" id="UP000287651"/>
    </source>
</evidence>
<protein>
    <submittedName>
        <fullName evidence="2">Uncharacterized protein</fullName>
    </submittedName>
</protein>
<organism evidence="2 3">
    <name type="scientific">Ensete ventricosum</name>
    <name type="common">Abyssinian banana</name>
    <name type="synonym">Musa ensete</name>
    <dbReference type="NCBI Taxonomy" id="4639"/>
    <lineage>
        <taxon>Eukaryota</taxon>
        <taxon>Viridiplantae</taxon>
        <taxon>Streptophyta</taxon>
        <taxon>Embryophyta</taxon>
        <taxon>Tracheophyta</taxon>
        <taxon>Spermatophyta</taxon>
        <taxon>Magnoliopsida</taxon>
        <taxon>Liliopsida</taxon>
        <taxon>Zingiberales</taxon>
        <taxon>Musaceae</taxon>
        <taxon>Ensete</taxon>
    </lineage>
</organism>
<proteinExistence type="predicted"/>